<keyword evidence="2 9" id="KW-0813">Transport</keyword>
<feature type="transmembrane region" description="Helical" evidence="9">
    <location>
        <begin position="96"/>
        <end position="114"/>
    </location>
</feature>
<keyword evidence="5 9" id="KW-0812">Transmembrane</keyword>
<dbReference type="InterPro" id="IPR055348">
    <property type="entry name" value="DctQ"/>
</dbReference>
<comment type="caution">
    <text evidence="9">Lacks conserved residue(s) required for the propagation of feature annotation.</text>
</comment>
<comment type="function">
    <text evidence="9">Part of the tripartite ATP-independent periplasmic (TRAP) transport system.</text>
</comment>
<gene>
    <name evidence="11" type="ORF">PZ740_05570</name>
</gene>
<accession>A0AAP3UZQ4</accession>
<evidence type="ECO:0000256" key="3">
    <source>
        <dbReference type="ARBA" id="ARBA00022475"/>
    </source>
</evidence>
<dbReference type="Pfam" id="PF04290">
    <property type="entry name" value="DctQ"/>
    <property type="match status" value="1"/>
</dbReference>
<feature type="transmembrane region" description="Helical" evidence="9">
    <location>
        <begin position="43"/>
        <end position="67"/>
    </location>
</feature>
<feature type="transmembrane region" description="Helical" evidence="9">
    <location>
        <begin position="126"/>
        <end position="144"/>
    </location>
</feature>
<dbReference type="RefSeq" id="WP_327788272.1">
    <property type="nucleotide sequence ID" value="NZ_JARGEQ010000047.1"/>
</dbReference>
<evidence type="ECO:0000256" key="1">
    <source>
        <dbReference type="ARBA" id="ARBA00004429"/>
    </source>
</evidence>
<evidence type="ECO:0000313" key="12">
    <source>
        <dbReference type="Proteomes" id="UP001301140"/>
    </source>
</evidence>
<comment type="caution">
    <text evidence="11">The sequence shown here is derived from an EMBL/GenBank/DDBJ whole genome shotgun (WGS) entry which is preliminary data.</text>
</comment>
<evidence type="ECO:0000256" key="9">
    <source>
        <dbReference type="RuleBase" id="RU369079"/>
    </source>
</evidence>
<keyword evidence="4 9" id="KW-0997">Cell inner membrane</keyword>
<dbReference type="InterPro" id="IPR007387">
    <property type="entry name" value="TRAP_DctQ"/>
</dbReference>
<proteinExistence type="inferred from homology"/>
<evidence type="ECO:0000313" key="11">
    <source>
        <dbReference type="EMBL" id="MDF1585851.1"/>
    </source>
</evidence>
<feature type="domain" description="Tripartite ATP-independent periplasmic transporters DctQ component" evidence="10">
    <location>
        <begin position="27"/>
        <end position="151"/>
    </location>
</feature>
<keyword evidence="7 9" id="KW-0472">Membrane</keyword>
<keyword evidence="6 9" id="KW-1133">Transmembrane helix</keyword>
<reference evidence="11 12" key="1">
    <citation type="submission" date="2023-03" db="EMBL/GenBank/DDBJ databases">
        <title>YIM 152171 draft genome.</title>
        <authorList>
            <person name="Yang Z."/>
        </authorList>
    </citation>
    <scope>NUCLEOTIDE SEQUENCE [LARGE SCALE GENOMIC DNA]</scope>
    <source>
        <strain evidence="11 12">YIM 152171</strain>
    </source>
</reference>
<dbReference type="Proteomes" id="UP001301140">
    <property type="component" value="Unassembled WGS sequence"/>
</dbReference>
<evidence type="ECO:0000256" key="6">
    <source>
        <dbReference type="ARBA" id="ARBA00022989"/>
    </source>
</evidence>
<evidence type="ECO:0000256" key="4">
    <source>
        <dbReference type="ARBA" id="ARBA00022519"/>
    </source>
</evidence>
<comment type="subcellular location">
    <subcellularLocation>
        <location evidence="1 9">Cell inner membrane</location>
        <topology evidence="1 9">Multi-pass membrane protein</topology>
    </subcellularLocation>
</comment>
<comment type="subunit">
    <text evidence="9">The complex comprises the extracytoplasmic solute receptor protein and the two transmembrane proteins.</text>
</comment>
<organism evidence="11 12">
    <name type="scientific">Marinimicrococcus flavescens</name>
    <dbReference type="NCBI Taxonomy" id="3031815"/>
    <lineage>
        <taxon>Bacteria</taxon>
        <taxon>Pseudomonadati</taxon>
        <taxon>Pseudomonadota</taxon>
        <taxon>Alphaproteobacteria</taxon>
        <taxon>Geminicoccales</taxon>
        <taxon>Geminicoccaceae</taxon>
        <taxon>Marinimicrococcus</taxon>
    </lineage>
</organism>
<dbReference type="EMBL" id="JARGEQ010000047">
    <property type="protein sequence ID" value="MDF1585851.1"/>
    <property type="molecule type" value="Genomic_DNA"/>
</dbReference>
<keyword evidence="12" id="KW-1185">Reference proteome</keyword>
<keyword evidence="3" id="KW-1003">Cell membrane</keyword>
<evidence type="ECO:0000259" key="10">
    <source>
        <dbReference type="Pfam" id="PF04290"/>
    </source>
</evidence>
<evidence type="ECO:0000256" key="7">
    <source>
        <dbReference type="ARBA" id="ARBA00023136"/>
    </source>
</evidence>
<dbReference type="AlphaFoldDB" id="A0AAP3UZQ4"/>
<evidence type="ECO:0000256" key="2">
    <source>
        <dbReference type="ARBA" id="ARBA00022448"/>
    </source>
</evidence>
<evidence type="ECO:0000256" key="5">
    <source>
        <dbReference type="ARBA" id="ARBA00022692"/>
    </source>
</evidence>
<sequence length="164" mass="17677">MADRSMALRALDNLEELIAAAALVVVVLSVAWGVLTRYVMTQPAAWTGEIAAMAFAWVVFLGAAAGVKRGLHVSIELLVIRLPDGLRRRLQRAVDTGLLVFMLYVAWLGVGFTGDNWDNPSSVLRLPLSVVYAAVTLGFALMAVRHTARMLGRGPVFGQEGEGK</sequence>
<evidence type="ECO:0000256" key="8">
    <source>
        <dbReference type="ARBA" id="ARBA00038436"/>
    </source>
</evidence>
<dbReference type="GO" id="GO:0015740">
    <property type="term" value="P:C4-dicarboxylate transport"/>
    <property type="evidence" value="ECO:0007669"/>
    <property type="project" value="TreeGrafter"/>
</dbReference>
<protein>
    <recommendedName>
        <fullName evidence="9">TRAP transporter small permease protein</fullName>
    </recommendedName>
</protein>
<dbReference type="PANTHER" id="PTHR35011:SF11">
    <property type="entry name" value="TRAP TRANSPORTER SMALL PERMEASE PROTEIN"/>
    <property type="match status" value="1"/>
</dbReference>
<dbReference type="PANTHER" id="PTHR35011">
    <property type="entry name" value="2,3-DIKETO-L-GULONATE TRAP TRANSPORTER SMALL PERMEASE PROTEIN YIAM"/>
    <property type="match status" value="1"/>
</dbReference>
<name>A0AAP3UZQ4_9PROT</name>
<dbReference type="GO" id="GO:0005886">
    <property type="term" value="C:plasma membrane"/>
    <property type="evidence" value="ECO:0007669"/>
    <property type="project" value="UniProtKB-SubCell"/>
</dbReference>
<dbReference type="GO" id="GO:0022857">
    <property type="term" value="F:transmembrane transporter activity"/>
    <property type="evidence" value="ECO:0007669"/>
    <property type="project" value="UniProtKB-UniRule"/>
</dbReference>
<comment type="similarity">
    <text evidence="8 9">Belongs to the TRAP transporter small permease family.</text>
</comment>